<dbReference type="InterPro" id="IPR026960">
    <property type="entry name" value="RVT-Znf"/>
</dbReference>
<evidence type="ECO:0000313" key="3">
    <source>
        <dbReference type="Proteomes" id="UP000886595"/>
    </source>
</evidence>
<gene>
    <name evidence="2" type="ORF">Bca52824_096155</name>
</gene>
<sequence>RTASFWHDDWTNAGPLLILTGPLGPQVSGIPLDATVSSVVREDGWSLSQENGVNEPPSPFSLSRLWTSLYQEPPRVSWYKAVWFGKQIPKHGDRMRSWGLDVPAVCLLCGKNEESIEHLFFQCHYSLTIAMVVPWIISIRLDRKLKTIYNLVIQAAVYFIWKERNSRLHNQTSKPAHSVVKDIYHWV</sequence>
<organism evidence="2 3">
    <name type="scientific">Brassica carinata</name>
    <name type="common">Ethiopian mustard</name>
    <name type="synonym">Abyssinian cabbage</name>
    <dbReference type="NCBI Taxonomy" id="52824"/>
    <lineage>
        <taxon>Eukaryota</taxon>
        <taxon>Viridiplantae</taxon>
        <taxon>Streptophyta</taxon>
        <taxon>Embryophyta</taxon>
        <taxon>Tracheophyta</taxon>
        <taxon>Spermatophyta</taxon>
        <taxon>Magnoliopsida</taxon>
        <taxon>eudicotyledons</taxon>
        <taxon>Gunneridae</taxon>
        <taxon>Pentapetalae</taxon>
        <taxon>rosids</taxon>
        <taxon>malvids</taxon>
        <taxon>Brassicales</taxon>
        <taxon>Brassicaceae</taxon>
        <taxon>Brassiceae</taxon>
        <taxon>Brassica</taxon>
    </lineage>
</organism>
<accession>A0A8X7P011</accession>
<dbReference type="OrthoDB" id="1744960at2759"/>
<name>A0A8X7P011_BRACI</name>
<keyword evidence="3" id="KW-1185">Reference proteome</keyword>
<feature type="domain" description="Reverse transcriptase zinc-binding" evidence="1">
    <location>
        <begin position="93"/>
        <end position="127"/>
    </location>
</feature>
<dbReference type="Pfam" id="PF13966">
    <property type="entry name" value="zf-RVT"/>
    <property type="match status" value="1"/>
</dbReference>
<feature type="non-terminal residue" evidence="2">
    <location>
        <position position="1"/>
    </location>
</feature>
<evidence type="ECO:0000259" key="1">
    <source>
        <dbReference type="Pfam" id="PF13966"/>
    </source>
</evidence>
<reference evidence="2 3" key="1">
    <citation type="submission" date="2020-02" db="EMBL/GenBank/DDBJ databases">
        <authorList>
            <person name="Ma Q."/>
            <person name="Huang Y."/>
            <person name="Song X."/>
            <person name="Pei D."/>
        </authorList>
    </citation>
    <scope>NUCLEOTIDE SEQUENCE [LARGE SCALE GENOMIC DNA]</scope>
    <source>
        <strain evidence="2">Sxm20200214</strain>
        <tissue evidence="2">Leaf</tissue>
    </source>
</reference>
<dbReference type="Proteomes" id="UP000886595">
    <property type="component" value="Unassembled WGS sequence"/>
</dbReference>
<dbReference type="AlphaFoldDB" id="A0A8X7P011"/>
<comment type="caution">
    <text evidence="2">The sequence shown here is derived from an EMBL/GenBank/DDBJ whole genome shotgun (WGS) entry which is preliminary data.</text>
</comment>
<protein>
    <recommendedName>
        <fullName evidence="1">Reverse transcriptase zinc-binding domain-containing protein</fullName>
    </recommendedName>
</protein>
<dbReference type="EMBL" id="JAAMPC010000712">
    <property type="protein sequence ID" value="KAG2242000.1"/>
    <property type="molecule type" value="Genomic_DNA"/>
</dbReference>
<proteinExistence type="predicted"/>
<evidence type="ECO:0000313" key="2">
    <source>
        <dbReference type="EMBL" id="KAG2242000.1"/>
    </source>
</evidence>